<gene>
    <name evidence="5" type="ORF">J3U87_30980</name>
</gene>
<accession>A0A8A4TKG1</accession>
<proteinExistence type="predicted"/>
<sequence>MNISLKRSAVWLPDTFEDAGHISRAADIPENVVREKMGIVRKCRAPKDLHPSELAVRAARLALEDIDPESVDLLIWTGSEHKDYPVWSAGIYVQEQLGLRRAWAFDMSSRCSSNVVGLHVAKSMMTADARLRRVLLCGGHRTGDLVNYRDPSARFLYSLSDGGAALLLERGDTNPIGAASVITDGRYSEDVIIPGGGTRRMSRDGLDEEQTYLTVPNIAGMRERLGRDSIPNFTRVIREAAEASSDRPIDFLALLHVKRSAHDGILQELGLRPSQSIYLDHYGHFGAPDQVLSLGLAEQRGLLNPGDHVVLASAGIGYTWSALSLRWDQPTFRGEGLVT</sequence>
<dbReference type="Proteomes" id="UP000663929">
    <property type="component" value="Chromosome"/>
</dbReference>
<evidence type="ECO:0000256" key="2">
    <source>
        <dbReference type="ARBA" id="ARBA00023315"/>
    </source>
</evidence>
<keyword evidence="1" id="KW-0808">Transferase</keyword>
<evidence type="ECO:0000313" key="6">
    <source>
        <dbReference type="Proteomes" id="UP000663929"/>
    </source>
</evidence>
<protein>
    <submittedName>
        <fullName evidence="5">3-oxoacyl-ACP synthase</fullName>
    </submittedName>
</protein>
<organism evidence="5 6">
    <name type="scientific">Sulfidibacter corallicola</name>
    <dbReference type="NCBI Taxonomy" id="2818388"/>
    <lineage>
        <taxon>Bacteria</taxon>
        <taxon>Pseudomonadati</taxon>
        <taxon>Acidobacteriota</taxon>
        <taxon>Holophagae</taxon>
        <taxon>Acanthopleuribacterales</taxon>
        <taxon>Acanthopleuribacteraceae</taxon>
        <taxon>Sulfidibacter</taxon>
    </lineage>
</organism>
<dbReference type="InterPro" id="IPR013747">
    <property type="entry name" value="ACP_syn_III_C"/>
</dbReference>
<feature type="domain" description="Beta-ketoacyl-[acyl-carrier-protein] synthase III C-terminal" evidence="3">
    <location>
        <begin position="248"/>
        <end position="327"/>
    </location>
</feature>
<dbReference type="PANTHER" id="PTHR34069">
    <property type="entry name" value="3-OXOACYL-[ACYL-CARRIER-PROTEIN] SYNTHASE 3"/>
    <property type="match status" value="1"/>
</dbReference>
<keyword evidence="2" id="KW-0012">Acyltransferase</keyword>
<evidence type="ECO:0000259" key="4">
    <source>
        <dbReference type="Pfam" id="PF08545"/>
    </source>
</evidence>
<dbReference type="Gene3D" id="3.40.47.10">
    <property type="match status" value="1"/>
</dbReference>
<dbReference type="GO" id="GO:0006633">
    <property type="term" value="P:fatty acid biosynthetic process"/>
    <property type="evidence" value="ECO:0007669"/>
    <property type="project" value="InterPro"/>
</dbReference>
<evidence type="ECO:0000259" key="3">
    <source>
        <dbReference type="Pfam" id="PF08541"/>
    </source>
</evidence>
<dbReference type="EMBL" id="CP071793">
    <property type="protein sequence ID" value="QTD50030.1"/>
    <property type="molecule type" value="Genomic_DNA"/>
</dbReference>
<dbReference type="KEGG" id="scor:J3U87_30980"/>
<dbReference type="GO" id="GO:0044550">
    <property type="term" value="P:secondary metabolite biosynthetic process"/>
    <property type="evidence" value="ECO:0007669"/>
    <property type="project" value="TreeGrafter"/>
</dbReference>
<reference evidence="5" key="1">
    <citation type="submission" date="2021-03" db="EMBL/GenBank/DDBJ databases">
        <title>Acanthopleuribacteraceae sp. M133.</title>
        <authorList>
            <person name="Wang G."/>
        </authorList>
    </citation>
    <scope>NUCLEOTIDE SEQUENCE</scope>
    <source>
        <strain evidence="5">M133</strain>
    </source>
</reference>
<evidence type="ECO:0000256" key="1">
    <source>
        <dbReference type="ARBA" id="ARBA00022679"/>
    </source>
</evidence>
<dbReference type="NCBIfam" id="NF005308">
    <property type="entry name" value="PRK06840.1"/>
    <property type="match status" value="1"/>
</dbReference>
<name>A0A8A4TKG1_SULCO</name>
<dbReference type="InterPro" id="IPR016039">
    <property type="entry name" value="Thiolase-like"/>
</dbReference>
<dbReference type="Pfam" id="PF08545">
    <property type="entry name" value="ACP_syn_III"/>
    <property type="match status" value="1"/>
</dbReference>
<keyword evidence="6" id="KW-1185">Reference proteome</keyword>
<dbReference type="Pfam" id="PF08541">
    <property type="entry name" value="ACP_syn_III_C"/>
    <property type="match status" value="1"/>
</dbReference>
<evidence type="ECO:0000313" key="5">
    <source>
        <dbReference type="EMBL" id="QTD50030.1"/>
    </source>
</evidence>
<dbReference type="AlphaFoldDB" id="A0A8A4TKG1"/>
<dbReference type="PANTHER" id="PTHR34069:SF2">
    <property type="entry name" value="BETA-KETOACYL-[ACYL-CARRIER-PROTEIN] SYNTHASE III"/>
    <property type="match status" value="1"/>
</dbReference>
<feature type="domain" description="Beta-ketoacyl-[acyl-carrier-protein] synthase III N-terminal" evidence="4">
    <location>
        <begin position="105"/>
        <end position="185"/>
    </location>
</feature>
<dbReference type="InterPro" id="IPR013751">
    <property type="entry name" value="ACP_syn_III_N"/>
</dbReference>
<dbReference type="SUPFAM" id="SSF53901">
    <property type="entry name" value="Thiolase-like"/>
    <property type="match status" value="1"/>
</dbReference>
<dbReference type="GO" id="GO:0004315">
    <property type="term" value="F:3-oxoacyl-[acyl-carrier-protein] synthase activity"/>
    <property type="evidence" value="ECO:0007669"/>
    <property type="project" value="InterPro"/>
</dbReference>
<dbReference type="RefSeq" id="WP_237379661.1">
    <property type="nucleotide sequence ID" value="NZ_CP071793.1"/>
</dbReference>